<keyword evidence="2" id="KW-1185">Reference proteome</keyword>
<proteinExistence type="predicted"/>
<dbReference type="RefSeq" id="WP_317561190.1">
    <property type="nucleotide sequence ID" value="NZ_JAWLIP010000004.1"/>
</dbReference>
<evidence type="ECO:0000313" key="1">
    <source>
        <dbReference type="EMBL" id="MDV6226621.1"/>
    </source>
</evidence>
<gene>
    <name evidence="1" type="ORF">R2G56_10035</name>
</gene>
<dbReference type="Proteomes" id="UP001185659">
    <property type="component" value="Unassembled WGS sequence"/>
</dbReference>
<dbReference type="Pfam" id="PF12974">
    <property type="entry name" value="Phosphonate-bd"/>
    <property type="match status" value="1"/>
</dbReference>
<comment type="caution">
    <text evidence="1">The sequence shown here is derived from an EMBL/GenBank/DDBJ whole genome shotgun (WGS) entry which is preliminary data.</text>
</comment>
<dbReference type="PANTHER" id="PTHR35841">
    <property type="entry name" value="PHOSPHONATES-BINDING PERIPLASMIC PROTEIN"/>
    <property type="match status" value="1"/>
</dbReference>
<sequence length="251" mass="27090">MSEPLAALPMYDWPECRDETDALWRVIRDGLRARGVAAPDALTRGGDVQAIWRDPDLLLAQTCWGPLEAGLASDVQVLAQPDYSAFEGGAGPLYSSAIVMRRDAAGGAMSVPAPEDGMARLPLDRMRGMRFAFNDLVSRSGYLGLIQDLREAGEGIDLFIQYIETGGHRQSLQAVRDGRADLCAVDCRSWALAQRFEPGMDLLLVAGWTARRPGLPYITSLATDAQTRAALRAVLAEASCKANDGGDRLAP</sequence>
<protein>
    <submittedName>
        <fullName evidence="1">PhnD/SsuA/transferrin family substrate-binding protein</fullName>
    </submittedName>
</protein>
<dbReference type="SUPFAM" id="SSF53850">
    <property type="entry name" value="Periplasmic binding protein-like II"/>
    <property type="match status" value="1"/>
</dbReference>
<organism evidence="1 2">
    <name type="scientific">Nitratireductor aquimarinus</name>
    <dbReference type="NCBI Taxonomy" id="889300"/>
    <lineage>
        <taxon>Bacteria</taxon>
        <taxon>Pseudomonadati</taxon>
        <taxon>Pseudomonadota</taxon>
        <taxon>Alphaproteobacteria</taxon>
        <taxon>Hyphomicrobiales</taxon>
        <taxon>Phyllobacteriaceae</taxon>
        <taxon>Nitratireductor</taxon>
    </lineage>
</organism>
<accession>A0ABU4AK35</accession>
<dbReference type="EMBL" id="JAWLIP010000004">
    <property type="protein sequence ID" value="MDV6226621.1"/>
    <property type="molecule type" value="Genomic_DNA"/>
</dbReference>
<reference evidence="1 2" key="1">
    <citation type="submission" date="2023-10" db="EMBL/GenBank/DDBJ databases">
        <authorList>
            <person name="Venkata Ramana C."/>
            <person name="Sasikala C."/>
            <person name="Dhurka M."/>
        </authorList>
    </citation>
    <scope>NUCLEOTIDE SEQUENCE [LARGE SCALE GENOMIC DNA]</scope>
    <source>
        <strain evidence="1 2">KCTC 32151</strain>
    </source>
</reference>
<name>A0ABU4AK35_9HYPH</name>
<dbReference type="Gene3D" id="3.40.190.10">
    <property type="entry name" value="Periplasmic binding protein-like II"/>
    <property type="match status" value="1"/>
</dbReference>
<dbReference type="PANTHER" id="PTHR35841:SF1">
    <property type="entry name" value="PHOSPHONATES-BINDING PERIPLASMIC PROTEIN"/>
    <property type="match status" value="1"/>
</dbReference>
<evidence type="ECO:0000313" key="2">
    <source>
        <dbReference type="Proteomes" id="UP001185659"/>
    </source>
</evidence>